<comment type="similarity">
    <text evidence="1">Belongs to the IMPDH/GMPR family.</text>
</comment>
<dbReference type="PANTHER" id="PTHR11911:SF111">
    <property type="entry name" value="INOSINE-5'-MONOPHOSPHATE DEHYDROGENASE"/>
    <property type="match status" value="1"/>
</dbReference>
<dbReference type="InterPro" id="IPR005990">
    <property type="entry name" value="IMP_DH"/>
</dbReference>
<dbReference type="AlphaFoldDB" id="A0A6A0A9I3"/>
<protein>
    <submittedName>
        <fullName evidence="3">Inosine-5'-monophosphate dehydrogenase</fullName>
    </submittedName>
</protein>
<reference evidence="3 4" key="1">
    <citation type="submission" date="2020-02" db="EMBL/GenBank/DDBJ databases">
        <title>Draft genome sequence of Haematococcus lacustris strain NIES-144.</title>
        <authorList>
            <person name="Morimoto D."/>
            <person name="Nakagawa S."/>
            <person name="Yoshida T."/>
            <person name="Sawayama S."/>
        </authorList>
    </citation>
    <scope>NUCLEOTIDE SEQUENCE [LARGE SCALE GENOMIC DNA]</scope>
    <source>
        <strain evidence="3 4">NIES-144</strain>
    </source>
</reference>
<keyword evidence="4" id="KW-1185">Reference proteome</keyword>
<comment type="caution">
    <text evidence="3">The sequence shown here is derived from an EMBL/GenBank/DDBJ whole genome shotgun (WGS) entry which is preliminary data.</text>
</comment>
<dbReference type="InterPro" id="IPR013785">
    <property type="entry name" value="Aldolase_TIM"/>
</dbReference>
<organism evidence="3 4">
    <name type="scientific">Haematococcus lacustris</name>
    <name type="common">Green alga</name>
    <name type="synonym">Haematococcus pluvialis</name>
    <dbReference type="NCBI Taxonomy" id="44745"/>
    <lineage>
        <taxon>Eukaryota</taxon>
        <taxon>Viridiplantae</taxon>
        <taxon>Chlorophyta</taxon>
        <taxon>core chlorophytes</taxon>
        <taxon>Chlorophyceae</taxon>
        <taxon>CS clade</taxon>
        <taxon>Chlamydomonadales</taxon>
        <taxon>Haematococcaceae</taxon>
        <taxon>Haematococcus</taxon>
    </lineage>
</organism>
<gene>
    <name evidence="3" type="ORF">HaLaN_28047</name>
</gene>
<dbReference type="GO" id="GO:0006183">
    <property type="term" value="P:GTP biosynthetic process"/>
    <property type="evidence" value="ECO:0007669"/>
    <property type="project" value="TreeGrafter"/>
</dbReference>
<dbReference type="GO" id="GO:0005737">
    <property type="term" value="C:cytoplasm"/>
    <property type="evidence" value="ECO:0007669"/>
    <property type="project" value="TreeGrafter"/>
</dbReference>
<feature type="domain" description="IMP dehydrogenase/GMP reductase" evidence="2">
    <location>
        <begin position="1"/>
        <end position="95"/>
    </location>
</feature>
<name>A0A6A0A9I3_HAELA</name>
<dbReference type="PANTHER" id="PTHR11911">
    <property type="entry name" value="INOSINE-5-MONOPHOSPHATE DEHYDROGENASE RELATED"/>
    <property type="match status" value="1"/>
</dbReference>
<sequence>VKKYRGMGSLEAMTKGSETRYYGDTQTLKIAQGVSGTVKDKGSVRRTVPFLIQAVKQGFQDLGARDISQARSLLYSGSMKMEGRTQAAQHEGGVHDMLTFEKKPW</sequence>
<dbReference type="SUPFAM" id="SSF51412">
    <property type="entry name" value="Inosine monophosphate dehydrogenase (IMPDH)"/>
    <property type="match status" value="1"/>
</dbReference>
<dbReference type="EMBL" id="BLLF01004329">
    <property type="protein sequence ID" value="GFH29400.1"/>
    <property type="molecule type" value="Genomic_DNA"/>
</dbReference>
<dbReference type="Proteomes" id="UP000485058">
    <property type="component" value="Unassembled WGS sequence"/>
</dbReference>
<proteinExistence type="inferred from homology"/>
<dbReference type="GO" id="GO:0003938">
    <property type="term" value="F:IMP dehydrogenase activity"/>
    <property type="evidence" value="ECO:0007669"/>
    <property type="project" value="InterPro"/>
</dbReference>
<evidence type="ECO:0000256" key="1">
    <source>
        <dbReference type="ARBA" id="ARBA00005502"/>
    </source>
</evidence>
<accession>A0A6A0A9I3</accession>
<evidence type="ECO:0000313" key="3">
    <source>
        <dbReference type="EMBL" id="GFH29400.1"/>
    </source>
</evidence>
<dbReference type="Gene3D" id="3.20.20.70">
    <property type="entry name" value="Aldolase class I"/>
    <property type="match status" value="1"/>
</dbReference>
<evidence type="ECO:0000259" key="2">
    <source>
        <dbReference type="Pfam" id="PF00478"/>
    </source>
</evidence>
<evidence type="ECO:0000313" key="4">
    <source>
        <dbReference type="Proteomes" id="UP000485058"/>
    </source>
</evidence>
<feature type="non-terminal residue" evidence="3">
    <location>
        <position position="1"/>
    </location>
</feature>
<dbReference type="Pfam" id="PF00478">
    <property type="entry name" value="IMPDH"/>
    <property type="match status" value="1"/>
</dbReference>
<dbReference type="InterPro" id="IPR001093">
    <property type="entry name" value="IMP_DH_GMPRt"/>
</dbReference>